<gene>
    <name evidence="2" type="ORF">GMARGA_LOCUS18490</name>
</gene>
<feature type="domain" description="Treble clef zinc finger" evidence="1">
    <location>
        <begin position="91"/>
        <end position="122"/>
    </location>
</feature>
<organism evidence="2 3">
    <name type="scientific">Gigaspora margarita</name>
    <dbReference type="NCBI Taxonomy" id="4874"/>
    <lineage>
        <taxon>Eukaryota</taxon>
        <taxon>Fungi</taxon>
        <taxon>Fungi incertae sedis</taxon>
        <taxon>Mucoromycota</taxon>
        <taxon>Glomeromycotina</taxon>
        <taxon>Glomeromycetes</taxon>
        <taxon>Diversisporales</taxon>
        <taxon>Gigasporaceae</taxon>
        <taxon>Gigaspora</taxon>
    </lineage>
</organism>
<dbReference type="InterPro" id="IPR025487">
    <property type="entry name" value="DUF4379"/>
</dbReference>
<reference evidence="2 3" key="1">
    <citation type="submission" date="2021-06" db="EMBL/GenBank/DDBJ databases">
        <authorList>
            <person name="Kallberg Y."/>
            <person name="Tangrot J."/>
            <person name="Rosling A."/>
        </authorList>
    </citation>
    <scope>NUCLEOTIDE SEQUENCE [LARGE SCALE GENOMIC DNA]</scope>
    <source>
        <strain evidence="2 3">120-4 pot B 10/14</strain>
    </source>
</reference>
<evidence type="ECO:0000259" key="1">
    <source>
        <dbReference type="Pfam" id="PF14311"/>
    </source>
</evidence>
<proteinExistence type="predicted"/>
<comment type="caution">
    <text evidence="2">The sequence shown here is derived from an EMBL/GenBank/DDBJ whole genome shotgun (WGS) entry which is preliminary data.</text>
</comment>
<dbReference type="EMBL" id="CAJVQB010014791">
    <property type="protein sequence ID" value="CAG8770740.1"/>
    <property type="molecule type" value="Genomic_DNA"/>
</dbReference>
<evidence type="ECO:0000313" key="3">
    <source>
        <dbReference type="Proteomes" id="UP000789901"/>
    </source>
</evidence>
<sequence length="360" mass="42127">MKKISLNTACEIAIKRGGLCLSTEYINGKSHLQWKCVKGHEWEATLNNIKYHNTWCPYCAGKIRQTLEIAKIIAINKGGECISNKYINNKSHLRWKCVKGHEWDATLDNIKYQNTWCPYCAGQAKNTLNIAKMITINKGGECISNEYINGSSHLRWKCIRGHEWSATLENVKNRNSWCPLCIGRNRTIEYMQNLAQKRTGKCLSNSYKDAHSKLIWNCSKGHVWKATFANIKYHGSWCPYCSNKYMRENLCRKIISKYLGPPSENRKPDFLKTPEHPIGLELDIPYYDYGFAIEVQGEQHGKYNEFFHKGDPNNFVRQQKRDQLKKELCEENWIVLRYVWYYEDPYIVIPEHLRELGLIE</sequence>
<evidence type="ECO:0000313" key="2">
    <source>
        <dbReference type="EMBL" id="CAG8770740.1"/>
    </source>
</evidence>
<dbReference type="Proteomes" id="UP000789901">
    <property type="component" value="Unassembled WGS sequence"/>
</dbReference>
<feature type="domain" description="Treble clef zinc finger" evidence="1">
    <location>
        <begin position="32"/>
        <end position="62"/>
    </location>
</feature>
<keyword evidence="3" id="KW-1185">Reference proteome</keyword>
<name>A0ABN7VH16_GIGMA</name>
<accession>A0ABN7VH16</accession>
<protein>
    <submittedName>
        <fullName evidence="2">20731_t:CDS:1</fullName>
    </submittedName>
</protein>
<dbReference type="Pfam" id="PF14311">
    <property type="entry name" value="DUF4379"/>
    <property type="match status" value="2"/>
</dbReference>